<evidence type="ECO:0000313" key="3">
    <source>
        <dbReference type="EMBL" id="RPE08823.1"/>
    </source>
</evidence>
<name>A0A3N4PJG9_9BACT</name>
<keyword evidence="1" id="KW-0732">Signal</keyword>
<evidence type="ECO:0000313" key="4">
    <source>
        <dbReference type="Proteomes" id="UP000278351"/>
    </source>
</evidence>
<organism evidence="3 4">
    <name type="scientific">Chitinophaga lutea</name>
    <dbReference type="NCBI Taxonomy" id="2488634"/>
    <lineage>
        <taxon>Bacteria</taxon>
        <taxon>Pseudomonadati</taxon>
        <taxon>Bacteroidota</taxon>
        <taxon>Chitinophagia</taxon>
        <taxon>Chitinophagales</taxon>
        <taxon>Chitinophagaceae</taxon>
        <taxon>Chitinophaga</taxon>
    </lineage>
</organism>
<sequence>MKYLLIICSVLLLATGACKKEVMPDAPAFALKATAITFKAGVEGAFTFEGNPGIISFYSGEAGHVYKGDGINKSVAVKGNSEARLEKFTYTYAEKGTYKAYFIAQNTNIYGSREVVRQIDVTVTD</sequence>
<dbReference type="AlphaFoldDB" id="A0A3N4PJG9"/>
<comment type="caution">
    <text evidence="3">The sequence shown here is derived from an EMBL/GenBank/DDBJ whole genome shotgun (WGS) entry which is preliminary data.</text>
</comment>
<dbReference type="PROSITE" id="PS51257">
    <property type="entry name" value="PROKAR_LIPOPROTEIN"/>
    <property type="match status" value="1"/>
</dbReference>
<accession>A0A3N4PJG9</accession>
<dbReference type="Pfam" id="PF16409">
    <property type="entry name" value="DUF5017"/>
    <property type="match status" value="1"/>
</dbReference>
<feature type="domain" description="DUF5017" evidence="2">
    <location>
        <begin position="17"/>
        <end position="75"/>
    </location>
</feature>
<feature type="chain" id="PRO_5018112784" evidence="1">
    <location>
        <begin position="20"/>
        <end position="125"/>
    </location>
</feature>
<evidence type="ECO:0000256" key="1">
    <source>
        <dbReference type="SAM" id="SignalP"/>
    </source>
</evidence>
<dbReference type="OrthoDB" id="676600at2"/>
<dbReference type="InterPro" id="IPR032185">
    <property type="entry name" value="DUF5017"/>
</dbReference>
<feature type="signal peptide" evidence="1">
    <location>
        <begin position="1"/>
        <end position="19"/>
    </location>
</feature>
<reference evidence="3 4" key="1">
    <citation type="submission" date="2018-11" db="EMBL/GenBank/DDBJ databases">
        <title>Chitinophaga lutea sp.nov., isolate from arsenic contaminated soil.</title>
        <authorList>
            <person name="Zong Y."/>
        </authorList>
    </citation>
    <scope>NUCLEOTIDE SEQUENCE [LARGE SCALE GENOMIC DNA]</scope>
    <source>
        <strain evidence="3 4">ZY74</strain>
    </source>
</reference>
<evidence type="ECO:0000259" key="2">
    <source>
        <dbReference type="Pfam" id="PF16409"/>
    </source>
</evidence>
<dbReference type="Proteomes" id="UP000278351">
    <property type="component" value="Unassembled WGS sequence"/>
</dbReference>
<gene>
    <name evidence="3" type="ORF">EGT74_17495</name>
</gene>
<proteinExistence type="predicted"/>
<keyword evidence="4" id="KW-1185">Reference proteome</keyword>
<dbReference type="EMBL" id="RPDH01000002">
    <property type="protein sequence ID" value="RPE08823.1"/>
    <property type="molecule type" value="Genomic_DNA"/>
</dbReference>
<protein>
    <submittedName>
        <fullName evidence="3">DUF5017 domain-containing protein</fullName>
    </submittedName>
</protein>
<dbReference type="RefSeq" id="WP_123847819.1">
    <property type="nucleotide sequence ID" value="NZ_RPDH01000002.1"/>
</dbReference>